<dbReference type="RefSeq" id="WP_101008870.1">
    <property type="nucleotide sequence ID" value="NZ_FRFC01000001.1"/>
</dbReference>
<dbReference type="SUPFAM" id="SSF53335">
    <property type="entry name" value="S-adenosyl-L-methionine-dependent methyltransferases"/>
    <property type="match status" value="1"/>
</dbReference>
<evidence type="ECO:0000313" key="3">
    <source>
        <dbReference type="EMBL" id="SHO42632.1"/>
    </source>
</evidence>
<keyword evidence="4" id="KW-1185">Reference proteome</keyword>
<dbReference type="Pfam" id="PF00535">
    <property type="entry name" value="Glycos_transf_2"/>
    <property type="match status" value="1"/>
</dbReference>
<dbReference type="SUPFAM" id="SSF53448">
    <property type="entry name" value="Nucleotide-diphospho-sugar transferases"/>
    <property type="match status" value="1"/>
</dbReference>
<dbReference type="Gene3D" id="3.90.550.10">
    <property type="entry name" value="Spore Coat Polysaccharide Biosynthesis Protein SpsA, Chain A"/>
    <property type="match status" value="1"/>
</dbReference>
<feature type="domain" description="Methyltransferase FkbM" evidence="2">
    <location>
        <begin position="312"/>
        <end position="450"/>
    </location>
</feature>
<dbReference type="AlphaFoldDB" id="A0A2H1EEG4"/>
<dbReference type="CDD" id="cd00761">
    <property type="entry name" value="Glyco_tranf_GTA_type"/>
    <property type="match status" value="1"/>
</dbReference>
<gene>
    <name evidence="3" type="ORF">NSIN_10107</name>
</gene>
<dbReference type="InterPro" id="IPR006342">
    <property type="entry name" value="FkbM_mtfrase"/>
</dbReference>
<dbReference type="PANTHER" id="PTHR34203">
    <property type="entry name" value="METHYLTRANSFERASE, FKBM FAMILY PROTEIN"/>
    <property type="match status" value="1"/>
</dbReference>
<dbReference type="NCBIfam" id="TIGR01444">
    <property type="entry name" value="fkbM_fam"/>
    <property type="match status" value="1"/>
</dbReference>
<dbReference type="InterPro" id="IPR029044">
    <property type="entry name" value="Nucleotide-diphossugar_trans"/>
</dbReference>
<evidence type="ECO:0000313" key="4">
    <source>
        <dbReference type="Proteomes" id="UP000232412"/>
    </source>
</evidence>
<dbReference type="Pfam" id="PF05050">
    <property type="entry name" value="Methyltransf_21"/>
    <property type="match status" value="1"/>
</dbReference>
<dbReference type="InterPro" id="IPR001173">
    <property type="entry name" value="Glyco_trans_2-like"/>
</dbReference>
<name>A0A2H1EEG4_9ARCH</name>
<reference evidence="4" key="1">
    <citation type="submission" date="2016-12" db="EMBL/GenBank/DDBJ databases">
        <authorList>
            <person name="Herbold C."/>
        </authorList>
    </citation>
    <scope>NUCLEOTIDE SEQUENCE [LARGE SCALE GENOMIC DNA]</scope>
</reference>
<dbReference type="InterPro" id="IPR029063">
    <property type="entry name" value="SAM-dependent_MTases_sf"/>
</dbReference>
<dbReference type="OrthoDB" id="10394at2157"/>
<evidence type="ECO:0000259" key="2">
    <source>
        <dbReference type="Pfam" id="PF05050"/>
    </source>
</evidence>
<sequence length="492" mass="58323">MQTTQKVGVYVITNRNHPKFSDCINAIKREMGDFPCHIIKDGKTRAEGRQICIDDARKKGFDWICFVDDDFVLNDGWWSDVSQYMNDPNVGMIWGINWDHDDTRKNWINYLNSVNIPRFNIDKLIRRKLDKKYDKWYQKKYPPKKASDFDYEGYLKHEFEQRGGTHDTLIRLDAIPEWIKIPKILHVYEDKFLKQIVEISGYKCVITNTGGTHYSMVRWDGKAIMNQFDYDKIFYNGLTKRKNRLVSLIFSPIAFYFRYKSTQSLRTAFRFWWYHYILYNLKCILLLPQIYNLDPEPINMMLLMFEGKTCYDIGANMGYTSIIMSRNFDNVYAFEPSSAYKKLKRNTSRNKKIHTLNVAISDHDGKLIMEKREIPWRSGQLVAYEGAIKNMWGKLIENVTIDCEKIDSMDIMKPDFMKIDVEGFELDVIKGASETIKKYRPSIFIEIHSSIIGLEIKNILSPLYQIHRVNHPHYKENSQMKKEHYFLFCIPK</sequence>
<dbReference type="PANTHER" id="PTHR34203:SF15">
    <property type="entry name" value="SLL1173 PROTEIN"/>
    <property type="match status" value="1"/>
</dbReference>
<dbReference type="EMBL" id="FRFC01000001">
    <property type="protein sequence ID" value="SHO42632.1"/>
    <property type="molecule type" value="Genomic_DNA"/>
</dbReference>
<organism evidence="3 4">
    <name type="scientific">Nitrosotalea sinensis</name>
    <dbReference type="NCBI Taxonomy" id="1499975"/>
    <lineage>
        <taxon>Archaea</taxon>
        <taxon>Nitrososphaerota</taxon>
        <taxon>Nitrososphaeria</taxon>
        <taxon>Nitrosotaleales</taxon>
        <taxon>Nitrosotaleaceae</taxon>
        <taxon>Nitrosotalea</taxon>
    </lineage>
</organism>
<accession>A0A2H1EEG4</accession>
<evidence type="ECO:0000259" key="1">
    <source>
        <dbReference type="Pfam" id="PF00535"/>
    </source>
</evidence>
<feature type="domain" description="Glycosyltransferase 2-like" evidence="1">
    <location>
        <begin position="34"/>
        <end position="118"/>
    </location>
</feature>
<dbReference type="Proteomes" id="UP000232412">
    <property type="component" value="Unassembled WGS sequence"/>
</dbReference>
<proteinExistence type="predicted"/>
<dbReference type="InterPro" id="IPR052514">
    <property type="entry name" value="SAM-dependent_MTase"/>
</dbReference>
<protein>
    <submittedName>
        <fullName evidence="3">Uncharacterized protein</fullName>
    </submittedName>
</protein>
<dbReference type="Gene3D" id="3.40.50.150">
    <property type="entry name" value="Vaccinia Virus protein VP39"/>
    <property type="match status" value="1"/>
</dbReference>